<dbReference type="OrthoDB" id="1809393at2"/>
<dbReference type="RefSeq" id="WP_051999359.1">
    <property type="nucleotide sequence ID" value="NZ_AODE01000019.1"/>
</dbReference>
<keyword evidence="3" id="KW-1185">Reference proteome</keyword>
<evidence type="ECO:0000259" key="1">
    <source>
        <dbReference type="Pfam" id="PF09643"/>
    </source>
</evidence>
<dbReference type="InterPro" id="IPR010024">
    <property type="entry name" value="CHP16711"/>
</dbReference>
<reference evidence="2 3" key="1">
    <citation type="journal article" date="2014" name="Int. J. Syst. Evol. Microbiol.">
        <title>Listeria floridensis sp. nov., Listeria aquatica sp. nov., Listeria cornellensis sp. nov., Listeria riparia sp. nov. and Listeria grandensis sp. nov., from agricultural and natural environments.</title>
        <authorList>
            <person name="den Bakker H.C."/>
            <person name="Warchocki S."/>
            <person name="Wright E.M."/>
            <person name="Allred A.F."/>
            <person name="Ahlstrom C."/>
            <person name="Manuel C.S."/>
            <person name="Stasiewicz M.J."/>
            <person name="Burrell A."/>
            <person name="Roof S."/>
            <person name="Strawn L."/>
            <person name="Fortes E.D."/>
            <person name="Nightingale K.K."/>
            <person name="Kephart D."/>
            <person name="Wiedmann M."/>
        </authorList>
    </citation>
    <scope>NUCLEOTIDE SEQUENCE [LARGE SCALE GENOMIC DNA]</scope>
    <source>
        <strain evidence="3">FSL F6-969</strain>
    </source>
</reference>
<gene>
    <name evidence="2" type="ORF">PCORN_10767</name>
</gene>
<comment type="caution">
    <text evidence="2">The sequence shown here is derived from an EMBL/GenBank/DDBJ whole genome shotgun (WGS) entry which is preliminary data.</text>
</comment>
<protein>
    <submittedName>
        <fullName evidence="2">YopX domain protein</fullName>
    </submittedName>
</protein>
<dbReference type="SUPFAM" id="SSF159006">
    <property type="entry name" value="YopX-like"/>
    <property type="match status" value="1"/>
</dbReference>
<sequence>MSREIEFRAWDVVEKRWLSIDEFVLRSDGIVLLVSQCESAFDSSVILSKDSDIKLMRYTGLRDKNGNKIFEGDIGWDDHTECWGVVVFDEGKFLYVWENVSEDLWERTGDIEIIGNIHDNPELLKEGVTE</sequence>
<dbReference type="PATRIC" id="fig|1265820.5.peg.2112"/>
<dbReference type="NCBIfam" id="TIGR01671">
    <property type="entry name" value="phage_TIGR01671"/>
    <property type="match status" value="1"/>
</dbReference>
<dbReference type="STRING" id="1265820.PCORN_10767"/>
<organism evidence="2 3">
    <name type="scientific">Listeria cornellensis FSL F6-0969</name>
    <dbReference type="NCBI Taxonomy" id="1265820"/>
    <lineage>
        <taxon>Bacteria</taxon>
        <taxon>Bacillati</taxon>
        <taxon>Bacillota</taxon>
        <taxon>Bacilli</taxon>
        <taxon>Bacillales</taxon>
        <taxon>Listeriaceae</taxon>
        <taxon>Listeria</taxon>
    </lineage>
</organism>
<evidence type="ECO:0000313" key="3">
    <source>
        <dbReference type="Proteomes" id="UP000019254"/>
    </source>
</evidence>
<dbReference type="AlphaFoldDB" id="W7BV45"/>
<accession>W7BV45</accession>
<dbReference type="InterPro" id="IPR019096">
    <property type="entry name" value="YopX_protein"/>
</dbReference>
<dbReference type="InterPro" id="IPR023385">
    <property type="entry name" value="YopX-like_C"/>
</dbReference>
<name>W7BV45_9LIST</name>
<dbReference type="Gene3D" id="2.30.30.290">
    <property type="entry name" value="YopX-like domains"/>
    <property type="match status" value="1"/>
</dbReference>
<feature type="domain" description="YopX protein" evidence="1">
    <location>
        <begin position="6"/>
        <end position="125"/>
    </location>
</feature>
<proteinExistence type="predicted"/>
<dbReference type="Proteomes" id="UP000019254">
    <property type="component" value="Unassembled WGS sequence"/>
</dbReference>
<dbReference type="EMBL" id="AODE01000019">
    <property type="protein sequence ID" value="EUJ29622.1"/>
    <property type="molecule type" value="Genomic_DNA"/>
</dbReference>
<dbReference type="Pfam" id="PF09643">
    <property type="entry name" value="YopX"/>
    <property type="match status" value="1"/>
</dbReference>
<evidence type="ECO:0000313" key="2">
    <source>
        <dbReference type="EMBL" id="EUJ29622.1"/>
    </source>
</evidence>